<protein>
    <recommendedName>
        <fullName evidence="2">DOT1 domain-containing protein</fullName>
    </recommendedName>
</protein>
<feature type="domain" description="DOT1" evidence="2">
    <location>
        <begin position="76"/>
        <end position="134"/>
    </location>
</feature>
<feature type="signal peptide" evidence="1">
    <location>
        <begin position="1"/>
        <end position="22"/>
    </location>
</feature>
<dbReference type="InterPro" id="IPR025789">
    <property type="entry name" value="DOT1_dom"/>
</dbReference>
<reference evidence="3" key="1">
    <citation type="submission" date="2023-01" db="EMBL/GenBank/DDBJ databases">
        <title>Metagenome sequencing of chrysophaentin producing Chrysophaeum taylorii.</title>
        <authorList>
            <person name="Davison J."/>
            <person name="Bewley C."/>
        </authorList>
    </citation>
    <scope>NUCLEOTIDE SEQUENCE</scope>
    <source>
        <strain evidence="3">NIES-1699</strain>
    </source>
</reference>
<sequence>MGRDPWAIAAAASALAASSVLPAQVPCFGPPAASLAEFKRRQDIDETLARYWRGLDGFKVNDEEAVMRSSGDYAGTYGECTEDGARAIFAALGLSDDAVFADLGSGVGKLAAQCYVECGVAKAIAVELCSERHDRAVEAWRRLVVSSDATALRKDFDPNGVEFRNADLLDLDLSDVSHAFASNLCFDQRAVDKLAARLAIAPRLRAVAALRPLPGLGEQQPDKIRARMTWSPALGGTTVYVYRQSINE</sequence>
<dbReference type="Proteomes" id="UP001230188">
    <property type="component" value="Unassembled WGS sequence"/>
</dbReference>
<evidence type="ECO:0000313" key="4">
    <source>
        <dbReference type="Proteomes" id="UP001230188"/>
    </source>
</evidence>
<organism evidence="3 4">
    <name type="scientific">Chrysophaeum taylorii</name>
    <dbReference type="NCBI Taxonomy" id="2483200"/>
    <lineage>
        <taxon>Eukaryota</taxon>
        <taxon>Sar</taxon>
        <taxon>Stramenopiles</taxon>
        <taxon>Ochrophyta</taxon>
        <taxon>Pelagophyceae</taxon>
        <taxon>Pelagomonadales</taxon>
        <taxon>Pelagomonadaceae</taxon>
        <taxon>Chrysophaeum</taxon>
    </lineage>
</organism>
<dbReference type="AlphaFoldDB" id="A0AAD7UPS6"/>
<gene>
    <name evidence="3" type="ORF">CTAYLR_002156</name>
</gene>
<evidence type="ECO:0000259" key="2">
    <source>
        <dbReference type="Pfam" id="PF08123"/>
    </source>
</evidence>
<dbReference type="Pfam" id="PF08123">
    <property type="entry name" value="DOT1"/>
    <property type="match status" value="1"/>
</dbReference>
<proteinExistence type="predicted"/>
<evidence type="ECO:0000256" key="1">
    <source>
        <dbReference type="SAM" id="SignalP"/>
    </source>
</evidence>
<comment type="caution">
    <text evidence="3">The sequence shown here is derived from an EMBL/GenBank/DDBJ whole genome shotgun (WGS) entry which is preliminary data.</text>
</comment>
<dbReference type="InterPro" id="IPR029063">
    <property type="entry name" value="SAM-dependent_MTases_sf"/>
</dbReference>
<dbReference type="SUPFAM" id="SSF53335">
    <property type="entry name" value="S-adenosyl-L-methionine-dependent methyltransferases"/>
    <property type="match status" value="1"/>
</dbReference>
<evidence type="ECO:0000313" key="3">
    <source>
        <dbReference type="EMBL" id="KAJ8613489.1"/>
    </source>
</evidence>
<dbReference type="GO" id="GO:0031151">
    <property type="term" value="F:histone H3K79 methyltransferase activity"/>
    <property type="evidence" value="ECO:0007669"/>
    <property type="project" value="InterPro"/>
</dbReference>
<dbReference type="EMBL" id="JAQMWT010000028">
    <property type="protein sequence ID" value="KAJ8613489.1"/>
    <property type="molecule type" value="Genomic_DNA"/>
</dbReference>
<keyword evidence="1" id="KW-0732">Signal</keyword>
<accession>A0AAD7UPS6</accession>
<name>A0AAD7UPS6_9STRA</name>
<feature type="chain" id="PRO_5041966966" description="DOT1 domain-containing protein" evidence="1">
    <location>
        <begin position="23"/>
        <end position="248"/>
    </location>
</feature>
<dbReference type="Gene3D" id="3.40.50.150">
    <property type="entry name" value="Vaccinia Virus protein VP39"/>
    <property type="match status" value="1"/>
</dbReference>
<keyword evidence="4" id="KW-1185">Reference proteome</keyword>